<evidence type="ECO:0000313" key="5">
    <source>
        <dbReference type="Ensembl" id="ENSPMAP00000010217.1"/>
    </source>
</evidence>
<keyword evidence="2" id="KW-1015">Disulfide bond</keyword>
<feature type="domain" description="EGF-like" evidence="4">
    <location>
        <begin position="62"/>
        <end position="102"/>
    </location>
</feature>
<dbReference type="SUPFAM" id="SSF57196">
    <property type="entry name" value="EGF/Laminin"/>
    <property type="match status" value="1"/>
</dbReference>
<evidence type="ECO:0000259" key="3">
    <source>
        <dbReference type="SMART" id="SM00179"/>
    </source>
</evidence>
<dbReference type="InterPro" id="IPR049883">
    <property type="entry name" value="NOTCH1_EGF-like"/>
</dbReference>
<dbReference type="PANTHER" id="PTHR10199">
    <property type="entry name" value="THROMBOSPONDIN"/>
    <property type="match status" value="1"/>
</dbReference>
<organism evidence="5">
    <name type="scientific">Petromyzon marinus</name>
    <name type="common">Sea lamprey</name>
    <dbReference type="NCBI Taxonomy" id="7757"/>
    <lineage>
        <taxon>Eukaryota</taxon>
        <taxon>Metazoa</taxon>
        <taxon>Chordata</taxon>
        <taxon>Craniata</taxon>
        <taxon>Vertebrata</taxon>
        <taxon>Cyclostomata</taxon>
        <taxon>Hyperoartia</taxon>
        <taxon>Petromyzontiformes</taxon>
        <taxon>Petromyzontidae</taxon>
        <taxon>Petromyzon</taxon>
    </lineage>
</organism>
<dbReference type="Pfam" id="PF07645">
    <property type="entry name" value="EGF_CA"/>
    <property type="match status" value="1"/>
</dbReference>
<reference evidence="5" key="1">
    <citation type="submission" date="2025-08" db="UniProtKB">
        <authorList>
            <consortium name="Ensembl"/>
        </authorList>
    </citation>
    <scope>IDENTIFICATION</scope>
</reference>
<evidence type="ECO:0008006" key="6">
    <source>
        <dbReference type="Google" id="ProtNLM"/>
    </source>
</evidence>
<dbReference type="PANTHER" id="PTHR10199:SF100">
    <property type="entry name" value="THROMBOSPONDIN, ISOFORM A"/>
    <property type="match status" value="1"/>
</dbReference>
<dbReference type="GO" id="GO:0005509">
    <property type="term" value="F:calcium ion binding"/>
    <property type="evidence" value="ECO:0007669"/>
    <property type="project" value="InterPro"/>
</dbReference>
<dbReference type="AlphaFoldDB" id="S4RYC6"/>
<protein>
    <recommendedName>
        <fullName evidence="6">EGF-like domain-containing protein</fullName>
    </recommendedName>
</protein>
<evidence type="ECO:0000256" key="1">
    <source>
        <dbReference type="ARBA" id="ARBA00022536"/>
    </source>
</evidence>
<dbReference type="CDD" id="cd00054">
    <property type="entry name" value="EGF_CA"/>
    <property type="match status" value="1"/>
</dbReference>
<name>S4RYC6_PETMA</name>
<sequence length="137" mass="13972">HRADSNLQCAGAKPCFVGVECSNAFPGYECGPCPAGYTGTATSGLGLAQANARPQVCHDIDECHDGKNGGCVDNSICINTKGSFQCGPCGDGFVGDQRVGCRRGHGCSGAHRAPCNEQGVCVTTDNGSTSCQVNAAW</sequence>
<dbReference type="OMA" id="DECIFAN"/>
<evidence type="ECO:0000256" key="2">
    <source>
        <dbReference type="ARBA" id="ARBA00023157"/>
    </source>
</evidence>
<dbReference type="SMART" id="SM00179">
    <property type="entry name" value="EGF_CA"/>
    <property type="match status" value="2"/>
</dbReference>
<dbReference type="SMART" id="SM00181">
    <property type="entry name" value="EGF"/>
    <property type="match status" value="2"/>
</dbReference>
<accession>S4RYC6</accession>
<dbReference type="Ensembl" id="ENSPMAT00000010262.1">
    <property type="protein sequence ID" value="ENSPMAP00000010217.1"/>
    <property type="gene ID" value="ENSPMAG00000009291.1"/>
</dbReference>
<reference evidence="5" key="2">
    <citation type="submission" date="2025-09" db="UniProtKB">
        <authorList>
            <consortium name="Ensembl"/>
        </authorList>
    </citation>
    <scope>IDENTIFICATION</scope>
</reference>
<dbReference type="InterPro" id="IPR018097">
    <property type="entry name" value="EGF_Ca-bd_CS"/>
</dbReference>
<dbReference type="FunFam" id="2.10.25.10:FF:000025">
    <property type="entry name" value="Thrombospondin 3"/>
    <property type="match status" value="1"/>
</dbReference>
<feature type="domain" description="EGF-like" evidence="4">
    <location>
        <begin position="8"/>
        <end position="58"/>
    </location>
</feature>
<dbReference type="PROSITE" id="PS01187">
    <property type="entry name" value="EGF_CA"/>
    <property type="match status" value="1"/>
</dbReference>
<dbReference type="InterPro" id="IPR001881">
    <property type="entry name" value="EGF-like_Ca-bd_dom"/>
</dbReference>
<dbReference type="STRING" id="7757.ENSPMAP00000010217"/>
<feature type="domain" description="EGF-like calcium-binding" evidence="3">
    <location>
        <begin position="9"/>
        <end position="58"/>
    </location>
</feature>
<dbReference type="FunFam" id="2.10.25.10:FF:000232">
    <property type="entry name" value="thrombospondin-3 isoform X1"/>
    <property type="match status" value="1"/>
</dbReference>
<evidence type="ECO:0000259" key="4">
    <source>
        <dbReference type="SMART" id="SM00181"/>
    </source>
</evidence>
<dbReference type="HOGENOM" id="CLU_1869899_0_0_1"/>
<proteinExistence type="predicted"/>
<dbReference type="GeneTree" id="ENSGT00940000155227"/>
<dbReference type="Gene3D" id="2.10.25.10">
    <property type="entry name" value="Laminin"/>
    <property type="match status" value="2"/>
</dbReference>
<keyword evidence="1" id="KW-0245">EGF-like domain</keyword>
<feature type="domain" description="EGF-like calcium-binding" evidence="3">
    <location>
        <begin position="59"/>
        <end position="102"/>
    </location>
</feature>
<dbReference type="InterPro" id="IPR000742">
    <property type="entry name" value="EGF"/>
</dbReference>